<evidence type="ECO:0000313" key="4">
    <source>
        <dbReference type="EMBL" id="KFA65605.1"/>
    </source>
</evidence>
<keyword evidence="5" id="KW-1185">Reference proteome</keyword>
<protein>
    <recommendedName>
        <fullName evidence="3">CBM1 domain-containing protein</fullName>
    </recommendedName>
</protein>
<dbReference type="InterPro" id="IPR035971">
    <property type="entry name" value="CBD_sf"/>
</dbReference>
<evidence type="ECO:0000313" key="5">
    <source>
        <dbReference type="Proteomes" id="UP000028524"/>
    </source>
</evidence>
<dbReference type="Pfam" id="PF00734">
    <property type="entry name" value="CBM_1"/>
    <property type="match status" value="1"/>
</dbReference>
<dbReference type="OrthoDB" id="168153at2759"/>
<evidence type="ECO:0000256" key="1">
    <source>
        <dbReference type="ARBA" id="ARBA00022729"/>
    </source>
</evidence>
<accession>A0A084QNS0</accession>
<dbReference type="InParanoid" id="A0A084QNS0"/>
<keyword evidence="1 2" id="KW-0732">Signal</keyword>
<evidence type="ECO:0000256" key="2">
    <source>
        <dbReference type="SAM" id="SignalP"/>
    </source>
</evidence>
<dbReference type="SUPFAM" id="SSF57180">
    <property type="entry name" value="Cellulose-binding domain"/>
    <property type="match status" value="1"/>
</dbReference>
<name>A0A084QNS0_STAC4</name>
<dbReference type="AlphaFoldDB" id="A0A084QNS0"/>
<feature type="domain" description="CBM1" evidence="3">
    <location>
        <begin position="17"/>
        <end position="53"/>
    </location>
</feature>
<dbReference type="InterPro" id="IPR000254">
    <property type="entry name" value="CBD"/>
</dbReference>
<dbReference type="GO" id="GO:0030248">
    <property type="term" value="F:cellulose binding"/>
    <property type="evidence" value="ECO:0007669"/>
    <property type="project" value="InterPro"/>
</dbReference>
<dbReference type="HOGENOM" id="CLU_2814094_0_0_1"/>
<dbReference type="Proteomes" id="UP000028524">
    <property type="component" value="Unassembled WGS sequence"/>
</dbReference>
<dbReference type="PROSITE" id="PS51164">
    <property type="entry name" value="CBM1_2"/>
    <property type="match status" value="1"/>
</dbReference>
<dbReference type="SMART" id="SM00236">
    <property type="entry name" value="fCBD"/>
    <property type="match status" value="1"/>
</dbReference>
<dbReference type="EMBL" id="KL660592">
    <property type="protein sequence ID" value="KFA65605.1"/>
    <property type="molecule type" value="Genomic_DNA"/>
</dbReference>
<evidence type="ECO:0000259" key="3">
    <source>
        <dbReference type="PROSITE" id="PS51164"/>
    </source>
</evidence>
<feature type="signal peptide" evidence="2">
    <location>
        <begin position="1"/>
        <end position="19"/>
    </location>
</feature>
<organism evidence="4 5">
    <name type="scientific">Stachybotrys chlorohalonatus (strain IBT 40285)</name>
    <dbReference type="NCBI Taxonomy" id="1283841"/>
    <lineage>
        <taxon>Eukaryota</taxon>
        <taxon>Fungi</taxon>
        <taxon>Dikarya</taxon>
        <taxon>Ascomycota</taxon>
        <taxon>Pezizomycotina</taxon>
        <taxon>Sordariomycetes</taxon>
        <taxon>Hypocreomycetidae</taxon>
        <taxon>Hypocreales</taxon>
        <taxon>Stachybotryaceae</taxon>
        <taxon>Stachybotrys</taxon>
    </lineage>
</organism>
<reference evidence="4 5" key="1">
    <citation type="journal article" date="2014" name="BMC Genomics">
        <title>Comparative genome sequencing reveals chemotype-specific gene clusters in the toxigenic black mold Stachybotrys.</title>
        <authorList>
            <person name="Semeiks J."/>
            <person name="Borek D."/>
            <person name="Otwinowski Z."/>
            <person name="Grishin N.V."/>
        </authorList>
    </citation>
    <scope>NUCLEOTIDE SEQUENCE [LARGE SCALE GENOMIC DNA]</scope>
    <source>
        <strain evidence="4 5">IBT 40285</strain>
    </source>
</reference>
<dbReference type="GO" id="GO:0005576">
    <property type="term" value="C:extracellular region"/>
    <property type="evidence" value="ECO:0007669"/>
    <property type="project" value="InterPro"/>
</dbReference>
<proteinExistence type="predicted"/>
<feature type="chain" id="PRO_5001779496" description="CBM1 domain-containing protein" evidence="2">
    <location>
        <begin position="20"/>
        <end position="67"/>
    </location>
</feature>
<dbReference type="GO" id="GO:0005975">
    <property type="term" value="P:carbohydrate metabolic process"/>
    <property type="evidence" value="ECO:0007669"/>
    <property type="project" value="InterPro"/>
</dbReference>
<sequence length="67" mass="7256">MKVSIVGLVGMASTVLAQAQSGRQCGGMNWPGPGNCVPGTYCLYFNEWYSENGFLEFITYSAIGRLN</sequence>
<gene>
    <name evidence="4" type="ORF">S40285_10200</name>
</gene>